<keyword evidence="6" id="KW-0472">Membrane</keyword>
<evidence type="ECO:0000313" key="13">
    <source>
        <dbReference type="Proteomes" id="UP000231070"/>
    </source>
</evidence>
<dbReference type="PANTHER" id="PTHR30469:SF36">
    <property type="entry name" value="BLL3903 PROTEIN"/>
    <property type="match status" value="1"/>
</dbReference>
<evidence type="ECO:0000256" key="7">
    <source>
        <dbReference type="SAM" id="MobiDB-lite"/>
    </source>
</evidence>
<dbReference type="Gene3D" id="1.10.287.470">
    <property type="entry name" value="Helix hairpin bin"/>
    <property type="match status" value="1"/>
</dbReference>
<feature type="region of interest" description="Disordered" evidence="7">
    <location>
        <begin position="76"/>
        <end position="121"/>
    </location>
</feature>
<evidence type="ECO:0000256" key="6">
    <source>
        <dbReference type="ARBA" id="ARBA00023136"/>
    </source>
</evidence>
<dbReference type="InterPro" id="IPR006143">
    <property type="entry name" value="RND_pump_MFP"/>
</dbReference>
<evidence type="ECO:0000256" key="4">
    <source>
        <dbReference type="ARBA" id="ARBA00022475"/>
    </source>
</evidence>
<accession>A0A2G9WQG1</accession>
<dbReference type="Proteomes" id="UP000231070">
    <property type="component" value="Unassembled WGS sequence"/>
</dbReference>
<evidence type="ECO:0000259" key="9">
    <source>
        <dbReference type="Pfam" id="PF25917"/>
    </source>
</evidence>
<dbReference type="SUPFAM" id="SSF111369">
    <property type="entry name" value="HlyD-like secretion proteins"/>
    <property type="match status" value="1"/>
</dbReference>
<dbReference type="Gene3D" id="2.40.50.100">
    <property type="match status" value="1"/>
</dbReference>
<dbReference type="InterPro" id="IPR058624">
    <property type="entry name" value="MdtA-like_HH"/>
</dbReference>
<gene>
    <name evidence="12" type="ORF">CJ014_22740</name>
</gene>
<evidence type="ECO:0000256" key="5">
    <source>
        <dbReference type="ARBA" id="ARBA00022519"/>
    </source>
</evidence>
<keyword evidence="3" id="KW-0813">Transport</keyword>
<keyword evidence="5" id="KW-0997">Cell inner membrane</keyword>
<evidence type="ECO:0000256" key="1">
    <source>
        <dbReference type="ARBA" id="ARBA00004236"/>
    </source>
</evidence>
<feature type="domain" description="Multidrug resistance protein MdtA-like C-terminal permuted SH3" evidence="11">
    <location>
        <begin position="377"/>
        <end position="434"/>
    </location>
</feature>
<dbReference type="Gene3D" id="2.40.30.170">
    <property type="match status" value="1"/>
</dbReference>
<dbReference type="InterPro" id="IPR058626">
    <property type="entry name" value="MdtA-like_b-barrel"/>
</dbReference>
<dbReference type="Pfam" id="PF25944">
    <property type="entry name" value="Beta-barrel_RND"/>
    <property type="match status" value="1"/>
</dbReference>
<evidence type="ECO:0000259" key="8">
    <source>
        <dbReference type="Pfam" id="PF25876"/>
    </source>
</evidence>
<evidence type="ECO:0000256" key="3">
    <source>
        <dbReference type="ARBA" id="ARBA00022448"/>
    </source>
</evidence>
<comment type="subcellular location">
    <subcellularLocation>
        <location evidence="1">Cell membrane</location>
    </subcellularLocation>
</comment>
<evidence type="ECO:0000313" key="12">
    <source>
        <dbReference type="EMBL" id="PIO96959.1"/>
    </source>
</evidence>
<feature type="compositionally biased region" description="Gly residues" evidence="7">
    <location>
        <begin position="96"/>
        <end position="118"/>
    </location>
</feature>
<keyword evidence="13" id="KW-1185">Reference proteome</keyword>
<dbReference type="Pfam" id="PF25967">
    <property type="entry name" value="RND-MFP_C"/>
    <property type="match status" value="1"/>
</dbReference>
<feature type="region of interest" description="Disordered" evidence="7">
    <location>
        <begin position="449"/>
        <end position="473"/>
    </location>
</feature>
<dbReference type="NCBIfam" id="TIGR01730">
    <property type="entry name" value="RND_mfp"/>
    <property type="match status" value="1"/>
</dbReference>
<sequence length="473" mass="47427">MPAGDAGAAHGMHGVNAFDLPARARTTGPTRNGPSAMKKTLGIILVAAVAAGLYWRDGIVTVTAPYVSGALAAVSPAAPPEAGAPATTGGHRQRAGGEGAAGSGSGQAAGSGRHGAGGPTRVATVSAAAEDMPIERRTIGTIASPANLTVTTETSGLVTEILVKDGADVKAGDVLVRLDSRIAEATVEKDRAALARDQATFEHAKETAARQERLLSNEAVSQQSLEDANAAVKTAEATVAVDEATLKSDLVTLDQKTIRAPFDGRLGAVEVVVGSLVQPETAIVRLTRLDPLYASFALSESDASLVRAAQAAGKPIAVSVTPLGATGAFTGNVDFVDGAVDTTSGTFTARATLHGVADRLVPGQSIAVMAAIGSTPVVAVPTVALQATQQGNVVYVVGADNTVTVRPVTVALSAGDRSGLASGLQAGERVVVEGQVRLAEGMKVIDASADAANARPGDAKPDAKPTSTAEAQP</sequence>
<evidence type="ECO:0000259" key="10">
    <source>
        <dbReference type="Pfam" id="PF25944"/>
    </source>
</evidence>
<evidence type="ECO:0000256" key="2">
    <source>
        <dbReference type="ARBA" id="ARBA00009477"/>
    </source>
</evidence>
<protein>
    <submittedName>
        <fullName evidence="12">Uncharacterized protein</fullName>
    </submittedName>
</protein>
<dbReference type="Pfam" id="PF25876">
    <property type="entry name" value="HH_MFP_RND"/>
    <property type="match status" value="1"/>
</dbReference>
<comment type="similarity">
    <text evidence="2">Belongs to the membrane fusion protein (MFP) (TC 8.A.1) family.</text>
</comment>
<feature type="domain" description="Multidrug resistance protein MdtA-like beta-barrel" evidence="10">
    <location>
        <begin position="291"/>
        <end position="368"/>
    </location>
</feature>
<keyword evidence="4" id="KW-1003">Cell membrane</keyword>
<dbReference type="GO" id="GO:0015562">
    <property type="term" value="F:efflux transmembrane transporter activity"/>
    <property type="evidence" value="ECO:0007669"/>
    <property type="project" value="TreeGrafter"/>
</dbReference>
<reference evidence="12 13" key="1">
    <citation type="submission" date="2017-08" db="EMBL/GenBank/DDBJ databases">
        <title>Pleomorphomonas carboxidotrophicus sp. nov., a new mesophilic hydrogenogenic carboxidotroph.</title>
        <authorList>
            <person name="Esquivel-Elizondo S."/>
            <person name="Krajmalnik-Brown R."/>
            <person name="Maldonado J."/>
        </authorList>
    </citation>
    <scope>NUCLEOTIDE SEQUENCE [LARGE SCALE GENOMIC DNA]</scope>
    <source>
        <strain evidence="12 13">SVCO-16</strain>
    </source>
</reference>
<feature type="domain" description="Multidrug resistance protein MdtA-like barrel-sandwich hybrid" evidence="9">
    <location>
        <begin position="149"/>
        <end position="279"/>
    </location>
</feature>
<dbReference type="Gene3D" id="2.40.420.20">
    <property type="match status" value="1"/>
</dbReference>
<name>A0A2G9WQG1_9HYPH</name>
<comment type="caution">
    <text evidence="12">The sequence shown here is derived from an EMBL/GenBank/DDBJ whole genome shotgun (WGS) entry which is preliminary data.</text>
</comment>
<dbReference type="InterPro" id="IPR058627">
    <property type="entry name" value="MdtA-like_C"/>
</dbReference>
<dbReference type="EMBL" id="NQVN01000023">
    <property type="protein sequence ID" value="PIO96959.1"/>
    <property type="molecule type" value="Genomic_DNA"/>
</dbReference>
<proteinExistence type="inferred from homology"/>
<dbReference type="PANTHER" id="PTHR30469">
    <property type="entry name" value="MULTIDRUG RESISTANCE PROTEIN MDTA"/>
    <property type="match status" value="1"/>
</dbReference>
<dbReference type="InterPro" id="IPR058625">
    <property type="entry name" value="MdtA-like_BSH"/>
</dbReference>
<organism evidence="12 13">
    <name type="scientific">Pleomorphomonas carboxyditropha</name>
    <dbReference type="NCBI Taxonomy" id="2023338"/>
    <lineage>
        <taxon>Bacteria</taxon>
        <taxon>Pseudomonadati</taxon>
        <taxon>Pseudomonadota</taxon>
        <taxon>Alphaproteobacteria</taxon>
        <taxon>Hyphomicrobiales</taxon>
        <taxon>Pleomorphomonadaceae</taxon>
        <taxon>Pleomorphomonas</taxon>
    </lineage>
</organism>
<evidence type="ECO:0000259" key="11">
    <source>
        <dbReference type="Pfam" id="PF25967"/>
    </source>
</evidence>
<dbReference type="GO" id="GO:1990281">
    <property type="term" value="C:efflux pump complex"/>
    <property type="evidence" value="ECO:0007669"/>
    <property type="project" value="TreeGrafter"/>
</dbReference>
<feature type="domain" description="Multidrug resistance protein MdtA-like alpha-helical hairpin" evidence="8">
    <location>
        <begin position="189"/>
        <end position="254"/>
    </location>
</feature>
<dbReference type="Pfam" id="PF25917">
    <property type="entry name" value="BSH_RND"/>
    <property type="match status" value="1"/>
</dbReference>
<feature type="compositionally biased region" description="Low complexity" evidence="7">
    <location>
        <begin position="76"/>
        <end position="90"/>
    </location>
</feature>
<dbReference type="AlphaFoldDB" id="A0A2G9WQG1"/>